<evidence type="ECO:0000313" key="6">
    <source>
        <dbReference type="EMBL" id="SET83510.1"/>
    </source>
</evidence>
<keyword evidence="2 3" id="KW-0808">Transferase</keyword>
<protein>
    <recommendedName>
        <fullName evidence="3">Purine nucleoside phosphorylase</fullName>
        <shortName evidence="3">PNP</shortName>
        <ecNumber evidence="3">2.4.2.1</ecNumber>
    </recommendedName>
</protein>
<dbReference type="KEGG" id="dori:FH5T_06205"/>
<feature type="binding site" evidence="3">
    <location>
        <begin position="210"/>
        <end position="212"/>
    </location>
    <ligand>
        <name>substrate</name>
    </ligand>
</feature>
<evidence type="ECO:0000256" key="1">
    <source>
        <dbReference type="ARBA" id="ARBA00022676"/>
    </source>
</evidence>
<evidence type="ECO:0000256" key="2">
    <source>
        <dbReference type="ARBA" id="ARBA00022679"/>
    </source>
</evidence>
<feature type="domain" description="Nucleoside phosphorylase" evidence="4">
    <location>
        <begin position="3"/>
        <end position="245"/>
    </location>
</feature>
<feature type="binding site" evidence="3">
    <location>
        <begin position="52"/>
        <end position="53"/>
    </location>
    <ligand>
        <name>phosphate</name>
        <dbReference type="ChEBI" id="CHEBI:43474"/>
    </ligand>
</feature>
<comment type="catalytic activity">
    <reaction evidence="3">
        <text>a purine D-ribonucleoside + phosphate = a purine nucleobase + alpha-D-ribose 1-phosphate</text>
        <dbReference type="Rhea" id="RHEA:19805"/>
        <dbReference type="ChEBI" id="CHEBI:26386"/>
        <dbReference type="ChEBI" id="CHEBI:43474"/>
        <dbReference type="ChEBI" id="CHEBI:57720"/>
        <dbReference type="ChEBI" id="CHEBI:142355"/>
        <dbReference type="EC" id="2.4.2.1"/>
    </reaction>
</comment>
<dbReference type="NCBIfam" id="TIGR01694">
    <property type="entry name" value="MTAP"/>
    <property type="match status" value="1"/>
</dbReference>
<feature type="binding site" evidence="3">
    <location>
        <position position="10"/>
    </location>
    <ligand>
        <name>phosphate</name>
        <dbReference type="ChEBI" id="CHEBI:43474"/>
    </ligand>
</feature>
<dbReference type="EC" id="2.4.2.1" evidence="3"/>
<dbReference type="HOGENOM" id="CLU_054456_0_0_10"/>
<accession>X5DYG6</accession>
<proteinExistence type="inferred from homology"/>
<dbReference type="InterPro" id="IPR018099">
    <property type="entry name" value="Purine_phosphorylase-2_CS"/>
</dbReference>
<evidence type="ECO:0000313" key="8">
    <source>
        <dbReference type="Proteomes" id="UP000181981"/>
    </source>
</evidence>
<keyword evidence="7" id="KW-1185">Reference proteome</keyword>
<feature type="binding site" evidence="3">
    <location>
        <position position="187"/>
    </location>
    <ligand>
        <name>phosphate</name>
        <dbReference type="ChEBI" id="CHEBI:43474"/>
    </ligand>
</feature>
<name>X5DYG6_9BACT</name>
<dbReference type="InterPro" id="IPR010044">
    <property type="entry name" value="MTAP"/>
</dbReference>
<dbReference type="Proteomes" id="UP000181981">
    <property type="component" value="Unassembled WGS sequence"/>
</dbReference>
<reference evidence="5 7" key="1">
    <citation type="submission" date="2014-03" db="EMBL/GenBank/DDBJ databases">
        <title>Complete genome sequence of a deeply braunched marine Bacteroidia bacterium Draconibacterium orientale type strain FH5T.</title>
        <authorList>
            <person name="Li X."/>
            <person name="Wang X."/>
            <person name="Xie Z."/>
            <person name="Du Z."/>
            <person name="Chen G."/>
        </authorList>
    </citation>
    <scope>NUCLEOTIDE SEQUENCE [LARGE SCALE GENOMIC DNA]</scope>
    <source>
        <strain evidence="5 7">FH5</strain>
    </source>
</reference>
<comment type="similarity">
    <text evidence="3">Belongs to the PNP/MTAP phosphorylase family. MTAP subfamily.</text>
</comment>
<dbReference type="eggNOG" id="COG0005">
    <property type="taxonomic scope" value="Bacteria"/>
</dbReference>
<dbReference type="GO" id="GO:0019509">
    <property type="term" value="P:L-methionine salvage from methylthioadenosine"/>
    <property type="evidence" value="ECO:0007669"/>
    <property type="project" value="TreeGrafter"/>
</dbReference>
<dbReference type="GO" id="GO:0005829">
    <property type="term" value="C:cytosol"/>
    <property type="evidence" value="ECO:0007669"/>
    <property type="project" value="TreeGrafter"/>
</dbReference>
<gene>
    <name evidence="5" type="ORF">FH5T_06205</name>
    <name evidence="6" type="ORF">SAMN05444285_12510</name>
</gene>
<dbReference type="RefSeq" id="WP_038556723.1">
    <property type="nucleotide sequence ID" value="NZ_FOHT01000025.1"/>
</dbReference>
<comment type="miscellaneous">
    <text evidence="3">Although this enzyme belongs to the family of MTA phosphorylases based on sequence homology, it lacks several conserved amino acids in the substrate binding pocket that confer specificity towards MTA.</text>
</comment>
<reference evidence="6 8" key="2">
    <citation type="submission" date="2016-10" db="EMBL/GenBank/DDBJ databases">
        <authorList>
            <person name="de Groot N.N."/>
        </authorList>
    </citation>
    <scope>NUCLEOTIDE SEQUENCE [LARGE SCALE GENOMIC DNA]</scope>
    <source>
        <strain evidence="6 8">DSM 25947</strain>
    </source>
</reference>
<evidence type="ECO:0000313" key="5">
    <source>
        <dbReference type="EMBL" id="AHW59331.1"/>
    </source>
</evidence>
<dbReference type="SUPFAM" id="SSF53167">
    <property type="entry name" value="Purine and uridine phosphorylases"/>
    <property type="match status" value="1"/>
</dbReference>
<feature type="site" description="Important for substrate specificity" evidence="3">
    <location>
        <position position="223"/>
    </location>
</feature>
<organism evidence="6 8">
    <name type="scientific">Draconibacterium orientale</name>
    <dbReference type="NCBI Taxonomy" id="1168034"/>
    <lineage>
        <taxon>Bacteria</taxon>
        <taxon>Pseudomonadati</taxon>
        <taxon>Bacteroidota</taxon>
        <taxon>Bacteroidia</taxon>
        <taxon>Marinilabiliales</taxon>
        <taxon>Prolixibacteraceae</taxon>
        <taxon>Draconibacterium</taxon>
    </lineage>
</organism>
<dbReference type="HAMAP" id="MF_01963">
    <property type="entry name" value="MTAP"/>
    <property type="match status" value="1"/>
</dbReference>
<dbReference type="PROSITE" id="PS01240">
    <property type="entry name" value="PNP_MTAP_2"/>
    <property type="match status" value="1"/>
</dbReference>
<dbReference type="CDD" id="cd09010">
    <property type="entry name" value="MTAP_SsMTAPII_like_MTIP"/>
    <property type="match status" value="1"/>
</dbReference>
<dbReference type="AlphaFoldDB" id="X5DYG6"/>
<evidence type="ECO:0000259" key="4">
    <source>
        <dbReference type="Pfam" id="PF01048"/>
    </source>
</evidence>
<dbReference type="Gene3D" id="3.40.50.1580">
    <property type="entry name" value="Nucleoside phosphorylase domain"/>
    <property type="match status" value="1"/>
</dbReference>
<dbReference type="Pfam" id="PF01048">
    <property type="entry name" value="PNP_UDP_1"/>
    <property type="match status" value="1"/>
</dbReference>
<feature type="site" description="Important for substrate specificity" evidence="3">
    <location>
        <position position="168"/>
    </location>
</feature>
<dbReference type="OrthoDB" id="1523230at2"/>
<dbReference type="STRING" id="1168034.FH5T_06205"/>
<evidence type="ECO:0000313" key="7">
    <source>
        <dbReference type="Proteomes" id="UP000023772"/>
    </source>
</evidence>
<dbReference type="GO" id="GO:0017061">
    <property type="term" value="F:S-methyl-5-thioadenosine phosphorylase activity"/>
    <property type="evidence" value="ECO:0007669"/>
    <property type="project" value="InterPro"/>
</dbReference>
<dbReference type="Proteomes" id="UP000023772">
    <property type="component" value="Chromosome"/>
</dbReference>
<evidence type="ECO:0000256" key="3">
    <source>
        <dbReference type="HAMAP-Rule" id="MF_01963"/>
    </source>
</evidence>
<sequence>MKKIAIIGGSGLEDPAILKEVTEVNVETPYGAPSSSFKCGKIGGVEVAILSRHGRDHSIPPSTVNNRANIWAIKELGCTHILATTACGSLRLEIGRGDIVMLDQFIDFTRFRKNSFVEEFEDGQLNHPAMADPFNWHLRQALIENAKALDLGFHKSGTVITIEGPRFSTRAESNMFRVWGADVINMSTAPECALANELEIPYAAVALSTDYDCWNVDEAPVTWEEVLNVFNENVKHVIALLQNTITSLQKQGRVNG</sequence>
<dbReference type="PANTHER" id="PTHR42679:SF2">
    <property type="entry name" value="S-METHYL-5'-THIOADENOSINE PHOSPHORYLASE"/>
    <property type="match status" value="1"/>
</dbReference>
<dbReference type="PANTHER" id="PTHR42679">
    <property type="entry name" value="S-METHYL-5'-THIOADENOSINE PHOSPHORYLASE"/>
    <property type="match status" value="1"/>
</dbReference>
<comment type="subunit">
    <text evidence="3">Homohexamer. Dimer of a homotrimer.</text>
</comment>
<dbReference type="EMBL" id="FOHT01000025">
    <property type="protein sequence ID" value="SET83510.1"/>
    <property type="molecule type" value="Genomic_DNA"/>
</dbReference>
<dbReference type="UniPathway" id="UPA00606"/>
<dbReference type="EMBL" id="CP007451">
    <property type="protein sequence ID" value="AHW59331.1"/>
    <property type="molecule type" value="Genomic_DNA"/>
</dbReference>
<keyword evidence="1 3" id="KW-0328">Glycosyltransferase</keyword>
<feature type="binding site" evidence="3">
    <location>
        <position position="186"/>
    </location>
    <ligand>
        <name>substrate</name>
    </ligand>
</feature>
<dbReference type="GO" id="GO:0006166">
    <property type="term" value="P:purine ribonucleoside salvage"/>
    <property type="evidence" value="ECO:0007669"/>
    <property type="project" value="UniProtKB-UniRule"/>
</dbReference>
<keyword evidence="3" id="KW-0660">Purine salvage</keyword>
<dbReference type="InterPro" id="IPR035994">
    <property type="entry name" value="Nucleoside_phosphorylase_sf"/>
</dbReference>
<comment type="function">
    <text evidence="3">Purine nucleoside phosphorylase involved in purine salvage.</text>
</comment>
<feature type="binding site" evidence="3">
    <location>
        <begin position="85"/>
        <end position="86"/>
    </location>
    <ligand>
        <name>phosphate</name>
        <dbReference type="ChEBI" id="CHEBI:43474"/>
    </ligand>
</feature>
<dbReference type="InterPro" id="IPR000845">
    <property type="entry name" value="Nucleoside_phosphorylase_d"/>
</dbReference>
<comment type="pathway">
    <text evidence="3">Purine metabolism; purine nucleoside salvage.</text>
</comment>